<proteinExistence type="predicted"/>
<gene>
    <name evidence="1" type="ORF">M5K25_011863</name>
</gene>
<evidence type="ECO:0000313" key="2">
    <source>
        <dbReference type="Proteomes" id="UP001552299"/>
    </source>
</evidence>
<evidence type="ECO:0000313" key="1">
    <source>
        <dbReference type="EMBL" id="KAL0919745.1"/>
    </source>
</evidence>
<dbReference type="EMBL" id="JANQDX010000009">
    <property type="protein sequence ID" value="KAL0919745.1"/>
    <property type="molecule type" value="Genomic_DNA"/>
</dbReference>
<accession>A0ABD0V4Q5</accession>
<keyword evidence="2" id="KW-1185">Reference proteome</keyword>
<comment type="caution">
    <text evidence="1">The sequence shown here is derived from an EMBL/GenBank/DDBJ whole genome shotgun (WGS) entry which is preliminary data.</text>
</comment>
<sequence length="121" mass="13555">MEGKGFIEVWGRRRRCRGGGGGCGGRRGGERMRIQCEALQSWLQCRWGGAWLIPQVGGLIWQRGGSMCSTVDAFLVCEKQEELSWHLLWKLSLPCSPAASALFQPHIHTYTYSTSVNNNLK</sequence>
<protein>
    <submittedName>
        <fullName evidence="1">Uncharacterized protein</fullName>
    </submittedName>
</protein>
<reference evidence="1 2" key="1">
    <citation type="journal article" date="2024" name="Plant Biotechnol. J.">
        <title>Dendrobium thyrsiflorum genome and its molecular insights into genes involved in important horticultural traits.</title>
        <authorList>
            <person name="Chen B."/>
            <person name="Wang J.Y."/>
            <person name="Zheng P.J."/>
            <person name="Li K.L."/>
            <person name="Liang Y.M."/>
            <person name="Chen X.F."/>
            <person name="Zhang C."/>
            <person name="Zhao X."/>
            <person name="He X."/>
            <person name="Zhang G.Q."/>
            <person name="Liu Z.J."/>
            <person name="Xu Q."/>
        </authorList>
    </citation>
    <scope>NUCLEOTIDE SEQUENCE [LARGE SCALE GENOMIC DNA]</scope>
    <source>
        <strain evidence="1">GZMU011</strain>
    </source>
</reference>
<dbReference type="Proteomes" id="UP001552299">
    <property type="component" value="Unassembled WGS sequence"/>
</dbReference>
<name>A0ABD0V4Q5_DENTH</name>
<organism evidence="1 2">
    <name type="scientific">Dendrobium thyrsiflorum</name>
    <name type="common">Pinecone-like raceme dendrobium</name>
    <name type="synonym">Orchid</name>
    <dbReference type="NCBI Taxonomy" id="117978"/>
    <lineage>
        <taxon>Eukaryota</taxon>
        <taxon>Viridiplantae</taxon>
        <taxon>Streptophyta</taxon>
        <taxon>Embryophyta</taxon>
        <taxon>Tracheophyta</taxon>
        <taxon>Spermatophyta</taxon>
        <taxon>Magnoliopsida</taxon>
        <taxon>Liliopsida</taxon>
        <taxon>Asparagales</taxon>
        <taxon>Orchidaceae</taxon>
        <taxon>Epidendroideae</taxon>
        <taxon>Malaxideae</taxon>
        <taxon>Dendrobiinae</taxon>
        <taxon>Dendrobium</taxon>
    </lineage>
</organism>
<dbReference type="AlphaFoldDB" id="A0ABD0V4Q5"/>